<keyword evidence="6" id="KW-0489">Methyltransferase</keyword>
<keyword evidence="3 5" id="KW-1133">Transmembrane helix</keyword>
<feature type="transmembrane region" description="Helical" evidence="5">
    <location>
        <begin position="116"/>
        <end position="137"/>
    </location>
</feature>
<comment type="subcellular location">
    <subcellularLocation>
        <location evidence="1">Membrane</location>
        <topology evidence="1">Multi-pass membrane protein</topology>
    </subcellularLocation>
</comment>
<dbReference type="Gene3D" id="1.20.120.1630">
    <property type="match status" value="1"/>
</dbReference>
<keyword evidence="4 5" id="KW-0472">Membrane</keyword>
<dbReference type="RefSeq" id="WP_232833357.1">
    <property type="nucleotide sequence ID" value="NZ_CP139965.1"/>
</dbReference>
<dbReference type="EMBL" id="CP139965">
    <property type="protein sequence ID" value="WQD80078.1"/>
    <property type="molecule type" value="Genomic_DNA"/>
</dbReference>
<feature type="transmembrane region" description="Helical" evidence="5">
    <location>
        <begin position="58"/>
        <end position="80"/>
    </location>
</feature>
<dbReference type="Pfam" id="PF04140">
    <property type="entry name" value="ICMT"/>
    <property type="match status" value="1"/>
</dbReference>
<dbReference type="InterPro" id="IPR007269">
    <property type="entry name" value="ICMT_MeTrfase"/>
</dbReference>
<evidence type="ECO:0000256" key="3">
    <source>
        <dbReference type="ARBA" id="ARBA00022989"/>
    </source>
</evidence>
<accession>A0ABZ0WRQ7</accession>
<evidence type="ECO:0000313" key="7">
    <source>
        <dbReference type="Proteomes" id="UP001325479"/>
    </source>
</evidence>
<evidence type="ECO:0000256" key="1">
    <source>
        <dbReference type="ARBA" id="ARBA00004141"/>
    </source>
</evidence>
<proteinExistence type="predicted"/>
<gene>
    <name evidence="6" type="ORF">U0042_10540</name>
</gene>
<reference evidence="6 7" key="1">
    <citation type="submission" date="2023-12" db="EMBL/GenBank/DDBJ databases">
        <title>Genome sequencing and assembly of bacterial species from a model synthetic community.</title>
        <authorList>
            <person name="Hogle S.L."/>
        </authorList>
    </citation>
    <scope>NUCLEOTIDE SEQUENCE [LARGE SCALE GENOMIC DNA]</scope>
    <source>
        <strain evidence="6 7">HAMBI 2494</strain>
    </source>
</reference>
<name>A0ABZ0WRQ7_9BURK</name>
<keyword evidence="6" id="KW-0808">Transferase</keyword>
<feature type="transmembrane region" description="Helical" evidence="5">
    <location>
        <begin position="86"/>
        <end position="104"/>
    </location>
</feature>
<evidence type="ECO:0000256" key="2">
    <source>
        <dbReference type="ARBA" id="ARBA00022692"/>
    </source>
</evidence>
<keyword evidence="2 5" id="KW-0812">Transmembrane</keyword>
<evidence type="ECO:0000313" key="6">
    <source>
        <dbReference type="EMBL" id="WQD80078.1"/>
    </source>
</evidence>
<keyword evidence="7" id="KW-1185">Reference proteome</keyword>
<evidence type="ECO:0000256" key="4">
    <source>
        <dbReference type="ARBA" id="ARBA00023136"/>
    </source>
</evidence>
<dbReference type="EC" id="2.1.1.334" evidence="6"/>
<protein>
    <submittedName>
        <fullName evidence="6">Isoprenylcysteine carboxylmethyltransferase family protein</fullName>
        <ecNumber evidence="6">2.1.1.100</ecNumber>
        <ecNumber evidence="6">2.1.1.334</ecNumber>
    </submittedName>
</protein>
<dbReference type="EC" id="2.1.1.100" evidence="6"/>
<dbReference type="PANTHER" id="PTHR12714:SF9">
    <property type="entry name" value="PROTEIN-S-ISOPRENYLCYSTEINE O-METHYLTRANSFERASE"/>
    <property type="match status" value="1"/>
</dbReference>
<dbReference type="GO" id="GO:0004671">
    <property type="term" value="F:protein C-terminal S-isoprenylcysteine carboxyl O-methyltransferase activity"/>
    <property type="evidence" value="ECO:0007669"/>
    <property type="project" value="UniProtKB-EC"/>
</dbReference>
<organism evidence="6 7">
    <name type="scientific">Paraburkholderia kururiensis</name>
    <dbReference type="NCBI Taxonomy" id="984307"/>
    <lineage>
        <taxon>Bacteria</taxon>
        <taxon>Pseudomonadati</taxon>
        <taxon>Pseudomonadota</taxon>
        <taxon>Betaproteobacteria</taxon>
        <taxon>Burkholderiales</taxon>
        <taxon>Burkholderiaceae</taxon>
        <taxon>Paraburkholderia</taxon>
    </lineage>
</organism>
<dbReference type="GO" id="GO:0032259">
    <property type="term" value="P:methylation"/>
    <property type="evidence" value="ECO:0007669"/>
    <property type="project" value="UniProtKB-KW"/>
</dbReference>
<sequence>MKTTTAMPLPAAAEAGQNGTSETLASGVDVSGMARAGEACASEMPTVTLTPGRVAVEIAVRLAAVLMFSMFVSSALHQFYRDPTRVTLLLLVVSEAITLALALCTRVPRERDWHPLTVVISTCASFYFVAFQLAPGWRVLPETAAAGLQIAGMALQISAKLTLRRSYGILPANRGVVVRGPYRLLRHPIYVGYFITNVGFLAANFGVRNLLILVSLWTLQIYRVLREEKMLLKDPAYREYARRVRYRVMPGFF</sequence>
<feature type="transmembrane region" description="Helical" evidence="5">
    <location>
        <begin position="184"/>
        <end position="203"/>
    </location>
</feature>
<dbReference type="PANTHER" id="PTHR12714">
    <property type="entry name" value="PROTEIN-S ISOPRENYLCYSTEINE O-METHYLTRANSFERASE"/>
    <property type="match status" value="1"/>
</dbReference>
<evidence type="ECO:0000256" key="5">
    <source>
        <dbReference type="SAM" id="Phobius"/>
    </source>
</evidence>
<dbReference type="Proteomes" id="UP001325479">
    <property type="component" value="Chromosome"/>
</dbReference>